<dbReference type="AlphaFoldDB" id="A0A202C910"/>
<dbReference type="Proteomes" id="UP000196355">
    <property type="component" value="Unassembled WGS sequence"/>
</dbReference>
<dbReference type="PANTHER" id="PTHR46558:SF4">
    <property type="entry name" value="DNA-BIDING PHAGE PROTEIN"/>
    <property type="match status" value="1"/>
</dbReference>
<comment type="caution">
    <text evidence="4">The sequence shown here is derived from an EMBL/GenBank/DDBJ whole genome shotgun (WGS) entry which is preliminary data.</text>
</comment>
<evidence type="ECO:0000259" key="3">
    <source>
        <dbReference type="PROSITE" id="PS50943"/>
    </source>
</evidence>
<dbReference type="EMBL" id="MVAG01000081">
    <property type="protein sequence ID" value="OVE60216.1"/>
    <property type="molecule type" value="Genomic_DNA"/>
</dbReference>
<keyword evidence="5" id="KW-1185">Reference proteome</keyword>
<name>A0A202C910_9FLAO</name>
<dbReference type="SUPFAM" id="SSF47413">
    <property type="entry name" value="lambda repressor-like DNA-binding domains"/>
    <property type="match status" value="1"/>
</dbReference>
<dbReference type="InterPro" id="IPR001387">
    <property type="entry name" value="Cro/C1-type_HTH"/>
</dbReference>
<dbReference type="GO" id="GO:0003677">
    <property type="term" value="F:DNA binding"/>
    <property type="evidence" value="ECO:0007669"/>
    <property type="project" value="UniProtKB-KW"/>
</dbReference>
<feature type="domain" description="HTH cro/C1-type" evidence="3">
    <location>
        <begin position="9"/>
        <end position="63"/>
    </location>
</feature>
<dbReference type="PROSITE" id="PS50943">
    <property type="entry name" value="HTH_CROC1"/>
    <property type="match status" value="1"/>
</dbReference>
<dbReference type="PANTHER" id="PTHR46558">
    <property type="entry name" value="TRACRIPTIONAL REGULATORY PROTEIN-RELATED-RELATED"/>
    <property type="match status" value="1"/>
</dbReference>
<organism evidence="4 5">
    <name type="scientific">Chryseobacterium mucoviscidosis</name>
    <dbReference type="NCBI Taxonomy" id="1945581"/>
    <lineage>
        <taxon>Bacteria</taxon>
        <taxon>Pseudomonadati</taxon>
        <taxon>Bacteroidota</taxon>
        <taxon>Flavobacteriia</taxon>
        <taxon>Flavobacteriales</taxon>
        <taxon>Weeksellaceae</taxon>
        <taxon>Chryseobacterium group</taxon>
        <taxon>Chryseobacterium</taxon>
    </lineage>
</organism>
<evidence type="ECO:0000313" key="5">
    <source>
        <dbReference type="Proteomes" id="UP000196355"/>
    </source>
</evidence>
<dbReference type="CDD" id="cd00093">
    <property type="entry name" value="HTH_XRE"/>
    <property type="match status" value="1"/>
</dbReference>
<dbReference type="InterPro" id="IPR010982">
    <property type="entry name" value="Lambda_DNA-bd_dom_sf"/>
</dbReference>
<protein>
    <recommendedName>
        <fullName evidence="3">HTH cro/C1-type domain-containing protein</fullName>
    </recommendedName>
</protein>
<dbReference type="RefSeq" id="WP_087707194.1">
    <property type="nucleotide sequence ID" value="NZ_MVAG01000081.1"/>
</dbReference>
<gene>
    <name evidence="4" type="ORF">B0E34_04490</name>
</gene>
<dbReference type="Gene3D" id="1.10.260.40">
    <property type="entry name" value="lambda repressor-like DNA-binding domains"/>
    <property type="match status" value="1"/>
</dbReference>
<evidence type="ECO:0000256" key="1">
    <source>
        <dbReference type="ARBA" id="ARBA00023125"/>
    </source>
</evidence>
<dbReference type="Pfam" id="PF01381">
    <property type="entry name" value="HTH_3"/>
    <property type="match status" value="1"/>
</dbReference>
<accession>A0A202C910</accession>
<keyword evidence="2" id="KW-0175">Coiled coil</keyword>
<sequence length="129" mass="14846">MTNTVAEKIKRLRKSKGFSQDDMADKLHISQSAYARIESGESNSWVHHIEKLSEIFEIKPENFFSDEANNFSNLDQLGGFAFQNVGTITNINSFLSEKLVEQYEERIKELKEQVEFWKDQAGNSNNPVN</sequence>
<dbReference type="SMART" id="SM00530">
    <property type="entry name" value="HTH_XRE"/>
    <property type="match status" value="1"/>
</dbReference>
<proteinExistence type="predicted"/>
<keyword evidence="1" id="KW-0238">DNA-binding</keyword>
<reference evidence="5" key="1">
    <citation type="submission" date="2017-02" db="EMBL/GenBank/DDBJ databases">
        <authorList>
            <person name="Tetz G."/>
            <person name="Tetz V."/>
        </authorList>
    </citation>
    <scope>NUCLEOTIDE SEQUENCE [LARGE SCALE GENOMIC DNA]</scope>
    <source>
        <strain evidence="5">VT16-26</strain>
    </source>
</reference>
<evidence type="ECO:0000256" key="2">
    <source>
        <dbReference type="SAM" id="Coils"/>
    </source>
</evidence>
<feature type="coiled-coil region" evidence="2">
    <location>
        <begin position="93"/>
        <end position="120"/>
    </location>
</feature>
<evidence type="ECO:0000313" key="4">
    <source>
        <dbReference type="EMBL" id="OVE60216.1"/>
    </source>
</evidence>